<organism evidence="2 3">
    <name type="scientific">Holdemanella biformis</name>
    <dbReference type="NCBI Taxonomy" id="1735"/>
    <lineage>
        <taxon>Bacteria</taxon>
        <taxon>Bacillati</taxon>
        <taxon>Bacillota</taxon>
        <taxon>Erysipelotrichia</taxon>
        <taxon>Erysipelotrichales</taxon>
        <taxon>Erysipelotrichaceae</taxon>
        <taxon>Holdemanella</taxon>
    </lineage>
</organism>
<evidence type="ECO:0000313" key="3">
    <source>
        <dbReference type="Proteomes" id="UP000265489"/>
    </source>
</evidence>
<accession>A0A395W5F3</accession>
<protein>
    <submittedName>
        <fullName evidence="2">Uncharacterized protein</fullName>
    </submittedName>
</protein>
<dbReference type="Proteomes" id="UP000265489">
    <property type="component" value="Unassembled WGS sequence"/>
</dbReference>
<comment type="caution">
    <text evidence="2">The sequence shown here is derived from an EMBL/GenBank/DDBJ whole genome shotgun (WGS) entry which is preliminary data.</text>
</comment>
<evidence type="ECO:0000256" key="1">
    <source>
        <dbReference type="SAM" id="MobiDB-lite"/>
    </source>
</evidence>
<name>A0A395W5F3_9FIRM</name>
<sequence length="71" mass="7194">MTGAVASQRVTEAPKGTLRLDGNQSTSAIAEACLTVRLTSRTGTKVGNSDPAVPNGRAVAQRIKATLGITG</sequence>
<gene>
    <name evidence="2" type="ORF">DWW32_13160</name>
</gene>
<dbReference type="EMBL" id="QRYQ01000052">
    <property type="protein sequence ID" value="RGU88444.1"/>
    <property type="molecule type" value="Genomic_DNA"/>
</dbReference>
<proteinExistence type="predicted"/>
<feature type="region of interest" description="Disordered" evidence="1">
    <location>
        <begin position="1"/>
        <end position="22"/>
    </location>
</feature>
<dbReference type="AntiFam" id="ANF00275">
    <property type="entry name" value="Spurious translation from rRNA (DUF6467)"/>
</dbReference>
<reference evidence="2 3" key="1">
    <citation type="submission" date="2018-08" db="EMBL/GenBank/DDBJ databases">
        <title>A genome reference for cultivated species of the human gut microbiota.</title>
        <authorList>
            <person name="Zou Y."/>
            <person name="Xue W."/>
            <person name="Luo G."/>
        </authorList>
    </citation>
    <scope>NUCLEOTIDE SEQUENCE [LARGE SCALE GENOMIC DNA]</scope>
    <source>
        <strain evidence="2 3">AF15-20</strain>
    </source>
</reference>
<dbReference type="AlphaFoldDB" id="A0A395W5F3"/>
<evidence type="ECO:0000313" key="2">
    <source>
        <dbReference type="EMBL" id="RGU88444.1"/>
    </source>
</evidence>